<dbReference type="SUPFAM" id="SSF52218">
    <property type="entry name" value="Flavoproteins"/>
    <property type="match status" value="1"/>
</dbReference>
<keyword evidence="4" id="KW-0004">4Fe-4S</keyword>
<protein>
    <recommendedName>
        <fullName evidence="3">Ferredoxin</fullName>
    </recommendedName>
</protein>
<gene>
    <name evidence="9" type="ORF">IAA28_01870</name>
</gene>
<dbReference type="PANTHER" id="PTHR24960:SF79">
    <property type="entry name" value="PHOTOSYSTEM I IRON-SULFUR CENTER"/>
    <property type="match status" value="1"/>
</dbReference>
<dbReference type="NCBIfam" id="NF038196">
    <property type="entry name" value="ferrodoxin_EFR1"/>
    <property type="match status" value="1"/>
</dbReference>
<dbReference type="PROSITE" id="PS00198">
    <property type="entry name" value="4FE4S_FER_1"/>
    <property type="match status" value="2"/>
</dbReference>
<dbReference type="SUPFAM" id="SSF54862">
    <property type="entry name" value="4Fe-4S ferredoxins"/>
    <property type="match status" value="1"/>
</dbReference>
<reference evidence="9" key="1">
    <citation type="journal article" date="2021" name="PeerJ">
        <title>Extensive microbial diversity within the chicken gut microbiome revealed by metagenomics and culture.</title>
        <authorList>
            <person name="Gilroy R."/>
            <person name="Ravi A."/>
            <person name="Getino M."/>
            <person name="Pursley I."/>
            <person name="Horton D.L."/>
            <person name="Alikhan N.F."/>
            <person name="Baker D."/>
            <person name="Gharbi K."/>
            <person name="Hall N."/>
            <person name="Watson M."/>
            <person name="Adriaenssens E.M."/>
            <person name="Foster-Nyarko E."/>
            <person name="Jarju S."/>
            <person name="Secka A."/>
            <person name="Antonio M."/>
            <person name="Oren A."/>
            <person name="Chaudhuri R.R."/>
            <person name="La Ragione R."/>
            <person name="Hildebrand F."/>
            <person name="Pallen M.J."/>
        </authorList>
    </citation>
    <scope>NUCLEOTIDE SEQUENCE</scope>
    <source>
        <strain evidence="9">ChiGjej4B4-12881</strain>
    </source>
</reference>
<name>A0A9D2AVK5_9FIRM</name>
<evidence type="ECO:0000313" key="10">
    <source>
        <dbReference type="Proteomes" id="UP000886780"/>
    </source>
</evidence>
<evidence type="ECO:0000256" key="1">
    <source>
        <dbReference type="ARBA" id="ARBA00001966"/>
    </source>
</evidence>
<evidence type="ECO:0000256" key="5">
    <source>
        <dbReference type="ARBA" id="ARBA00022723"/>
    </source>
</evidence>
<comment type="caution">
    <text evidence="9">The sequence shown here is derived from an EMBL/GenBank/DDBJ whole genome shotgun (WGS) entry which is preliminary data.</text>
</comment>
<evidence type="ECO:0000256" key="4">
    <source>
        <dbReference type="ARBA" id="ARBA00022485"/>
    </source>
</evidence>
<dbReference type="InterPro" id="IPR029039">
    <property type="entry name" value="Flavoprotein-like_sf"/>
</dbReference>
<dbReference type="InterPro" id="IPR047964">
    <property type="entry name" value="EFR1-like"/>
</dbReference>
<dbReference type="Proteomes" id="UP000886780">
    <property type="component" value="Unassembled WGS sequence"/>
</dbReference>
<organism evidence="9 10">
    <name type="scientific">Candidatus Lachnoclostridium stercoripullorum</name>
    <dbReference type="NCBI Taxonomy" id="2838635"/>
    <lineage>
        <taxon>Bacteria</taxon>
        <taxon>Bacillati</taxon>
        <taxon>Bacillota</taxon>
        <taxon>Clostridia</taxon>
        <taxon>Lachnospirales</taxon>
        <taxon>Lachnospiraceae</taxon>
    </lineage>
</organism>
<proteinExistence type="predicted"/>
<feature type="domain" description="4Fe-4S ferredoxin-type" evidence="8">
    <location>
        <begin position="209"/>
        <end position="237"/>
    </location>
</feature>
<keyword evidence="7" id="KW-0411">Iron-sulfur</keyword>
<keyword evidence="6" id="KW-0408">Iron</keyword>
<dbReference type="Gene3D" id="3.30.70.20">
    <property type="match status" value="1"/>
</dbReference>
<sequence>MIYYFTGTGNSQAAAGFFSRMLGEDVRSMADVMKTREYECRIGENETLGLVFPVYYWGLPTVVVSFLNRLKLSGEKPYVWAVITCGSGIGAADRQLKSVGKRVGIPVDAVFSLVMPDNFVPMFKAPGKEEAEKILEQADRRLEEILGEIQKRGSGEESGVKALMLSASMQTLYRNGRKTARFTVDDTCVGCGQCADFCPVNAIRMENGRPSWKKEQCAFCMGCLNRCPKEAIQYGKQTRKNGRYVYPRR</sequence>
<dbReference type="GO" id="GO:0046872">
    <property type="term" value="F:metal ion binding"/>
    <property type="evidence" value="ECO:0007669"/>
    <property type="project" value="UniProtKB-KW"/>
</dbReference>
<evidence type="ECO:0000256" key="2">
    <source>
        <dbReference type="ARBA" id="ARBA00003532"/>
    </source>
</evidence>
<keyword evidence="5" id="KW-0479">Metal-binding</keyword>
<accession>A0A9D2AVK5</accession>
<dbReference type="GO" id="GO:0051539">
    <property type="term" value="F:4 iron, 4 sulfur cluster binding"/>
    <property type="evidence" value="ECO:0007669"/>
    <property type="project" value="UniProtKB-KW"/>
</dbReference>
<dbReference type="InterPro" id="IPR017900">
    <property type="entry name" value="4Fe4S_Fe_S_CS"/>
</dbReference>
<evidence type="ECO:0000313" key="9">
    <source>
        <dbReference type="EMBL" id="HIX51535.1"/>
    </source>
</evidence>
<reference evidence="9" key="2">
    <citation type="submission" date="2021-04" db="EMBL/GenBank/DDBJ databases">
        <authorList>
            <person name="Gilroy R."/>
        </authorList>
    </citation>
    <scope>NUCLEOTIDE SEQUENCE</scope>
    <source>
        <strain evidence="9">ChiGjej4B4-12881</strain>
    </source>
</reference>
<evidence type="ECO:0000256" key="3">
    <source>
        <dbReference type="ARBA" id="ARBA00013529"/>
    </source>
</evidence>
<evidence type="ECO:0000256" key="7">
    <source>
        <dbReference type="ARBA" id="ARBA00023014"/>
    </source>
</evidence>
<dbReference type="PANTHER" id="PTHR24960">
    <property type="entry name" value="PHOTOSYSTEM I IRON-SULFUR CENTER-RELATED"/>
    <property type="match status" value="1"/>
</dbReference>
<comment type="cofactor">
    <cofactor evidence="1">
        <name>[4Fe-4S] cluster</name>
        <dbReference type="ChEBI" id="CHEBI:49883"/>
    </cofactor>
</comment>
<evidence type="ECO:0000256" key="6">
    <source>
        <dbReference type="ARBA" id="ARBA00023004"/>
    </source>
</evidence>
<dbReference type="AlphaFoldDB" id="A0A9D2AVK5"/>
<dbReference type="InterPro" id="IPR017896">
    <property type="entry name" value="4Fe4S_Fe-S-bd"/>
</dbReference>
<comment type="function">
    <text evidence="2">Ferredoxins are iron-sulfur proteins that transfer electrons in a wide variety of metabolic reactions.</text>
</comment>
<dbReference type="InterPro" id="IPR050157">
    <property type="entry name" value="PSI_iron-sulfur_center"/>
</dbReference>
<evidence type="ECO:0000259" key="8">
    <source>
        <dbReference type="PROSITE" id="PS51379"/>
    </source>
</evidence>
<dbReference type="EMBL" id="DXEU01000031">
    <property type="protein sequence ID" value="HIX51535.1"/>
    <property type="molecule type" value="Genomic_DNA"/>
</dbReference>
<feature type="domain" description="4Fe-4S ferredoxin-type" evidence="8">
    <location>
        <begin position="180"/>
        <end position="208"/>
    </location>
</feature>
<dbReference type="PROSITE" id="PS51379">
    <property type="entry name" value="4FE4S_FER_2"/>
    <property type="match status" value="2"/>
</dbReference>
<dbReference type="Pfam" id="PF13187">
    <property type="entry name" value="Fer4_9"/>
    <property type="match status" value="1"/>
</dbReference>